<keyword evidence="1" id="KW-1185">Reference proteome</keyword>
<dbReference type="Proteomes" id="UP000095281">
    <property type="component" value="Unplaced"/>
</dbReference>
<name>A0A1I8BYN4_MELHA</name>
<dbReference type="WBParaSite" id="MhA1_Contig794.frz3.gene2">
    <property type="protein sequence ID" value="MhA1_Contig794.frz3.gene2"/>
    <property type="gene ID" value="MhA1_Contig794.frz3.gene2"/>
</dbReference>
<dbReference type="AlphaFoldDB" id="A0A1I8BYN4"/>
<protein>
    <submittedName>
        <fullName evidence="2">EGF-like domain-containing protein</fullName>
    </submittedName>
</protein>
<sequence>MSNLENINIEIQLKGYSNPEFRLPNGRLCTCPKGFIGEHCIQTAIAVLVYNLGPQINSDGNLYETNTVTLVDNFTQPFNSDIRGQQSVSLIGEILGTLLTFTYSVSCAGGTSKDGKRLIGPGCDLNCNTTSKITQNNAICENVKTGYFSQCKWKNGGNLEVNLEN</sequence>
<organism evidence="1 2">
    <name type="scientific">Meloidogyne hapla</name>
    <name type="common">Root-knot nematode worm</name>
    <dbReference type="NCBI Taxonomy" id="6305"/>
    <lineage>
        <taxon>Eukaryota</taxon>
        <taxon>Metazoa</taxon>
        <taxon>Ecdysozoa</taxon>
        <taxon>Nematoda</taxon>
        <taxon>Chromadorea</taxon>
        <taxon>Rhabditida</taxon>
        <taxon>Tylenchina</taxon>
        <taxon>Tylenchomorpha</taxon>
        <taxon>Tylenchoidea</taxon>
        <taxon>Meloidogynidae</taxon>
        <taxon>Meloidogyninae</taxon>
        <taxon>Meloidogyne</taxon>
    </lineage>
</organism>
<proteinExistence type="predicted"/>
<evidence type="ECO:0000313" key="2">
    <source>
        <dbReference type="WBParaSite" id="MhA1_Contig794.frz3.gene2"/>
    </source>
</evidence>
<reference evidence="2" key="1">
    <citation type="submission" date="2016-11" db="UniProtKB">
        <authorList>
            <consortium name="WormBaseParasite"/>
        </authorList>
    </citation>
    <scope>IDENTIFICATION</scope>
</reference>
<evidence type="ECO:0000313" key="1">
    <source>
        <dbReference type="Proteomes" id="UP000095281"/>
    </source>
</evidence>
<accession>A0A1I8BYN4</accession>